<dbReference type="AlphaFoldDB" id="A0AA36II59"/>
<dbReference type="PROSITE" id="PS50103">
    <property type="entry name" value="ZF_C3H1"/>
    <property type="match status" value="1"/>
</dbReference>
<name>A0AA36II59_9DINO</name>
<gene>
    <name evidence="3" type="ORF">EVOR1521_LOCUS14147</name>
</gene>
<proteinExistence type="predicted"/>
<evidence type="ECO:0000313" key="4">
    <source>
        <dbReference type="Proteomes" id="UP001178507"/>
    </source>
</evidence>
<dbReference type="GO" id="GO:0008270">
    <property type="term" value="F:zinc ion binding"/>
    <property type="evidence" value="ECO:0007669"/>
    <property type="project" value="UniProtKB-KW"/>
</dbReference>
<reference evidence="3" key="1">
    <citation type="submission" date="2023-08" db="EMBL/GenBank/DDBJ databases">
        <authorList>
            <person name="Chen Y."/>
            <person name="Shah S."/>
            <person name="Dougan E. K."/>
            <person name="Thang M."/>
            <person name="Chan C."/>
        </authorList>
    </citation>
    <scope>NUCLEOTIDE SEQUENCE</scope>
</reference>
<keyword evidence="1" id="KW-0479">Metal-binding</keyword>
<dbReference type="InterPro" id="IPR000571">
    <property type="entry name" value="Znf_CCCH"/>
</dbReference>
<evidence type="ECO:0000256" key="1">
    <source>
        <dbReference type="PROSITE-ProRule" id="PRU00723"/>
    </source>
</evidence>
<keyword evidence="1" id="KW-0862">Zinc</keyword>
<comment type="caution">
    <text evidence="3">The sequence shown here is derived from an EMBL/GenBank/DDBJ whole genome shotgun (WGS) entry which is preliminary data.</text>
</comment>
<keyword evidence="1" id="KW-0863">Zinc-finger</keyword>
<keyword evidence="4" id="KW-1185">Reference proteome</keyword>
<feature type="zinc finger region" description="C3H1-type" evidence="1">
    <location>
        <begin position="79"/>
        <end position="106"/>
    </location>
</feature>
<organism evidence="3 4">
    <name type="scientific">Effrenium voratum</name>
    <dbReference type="NCBI Taxonomy" id="2562239"/>
    <lineage>
        <taxon>Eukaryota</taxon>
        <taxon>Sar</taxon>
        <taxon>Alveolata</taxon>
        <taxon>Dinophyceae</taxon>
        <taxon>Suessiales</taxon>
        <taxon>Symbiodiniaceae</taxon>
        <taxon>Effrenium</taxon>
    </lineage>
</organism>
<accession>A0AA36II59</accession>
<protein>
    <recommendedName>
        <fullName evidence="2">C3H1-type domain-containing protein</fullName>
    </recommendedName>
</protein>
<dbReference type="Proteomes" id="UP001178507">
    <property type="component" value="Unassembled WGS sequence"/>
</dbReference>
<evidence type="ECO:0000259" key="2">
    <source>
        <dbReference type="PROSITE" id="PS50103"/>
    </source>
</evidence>
<dbReference type="EMBL" id="CAUJNA010001657">
    <property type="protein sequence ID" value="CAJ1388225.1"/>
    <property type="molecule type" value="Genomic_DNA"/>
</dbReference>
<evidence type="ECO:0000313" key="3">
    <source>
        <dbReference type="EMBL" id="CAJ1388225.1"/>
    </source>
</evidence>
<feature type="domain" description="C3H1-type" evidence="2">
    <location>
        <begin position="79"/>
        <end position="106"/>
    </location>
</feature>
<sequence length="227" mass="25320">MALRYYRTFIDEVVTTENSKTEEKRACSMPPTGTCLEEECEEELRAQVACLAERAAHLEPLPRAVVKPVQMAGSRGHPDLCRRPCLHFAAGACLHGEECLYCHQPHPERAVTLDKRQRLLLGSLPEADLLEMLVLAFEAKLRGVAEPRAARIRAFLEVLERAAAAVPAGRRVALQGRLQVDQRKLQQKLQQLSLANLFGVTARVASAELATRSWEALENLRHLSDLL</sequence>